<proteinExistence type="predicted"/>
<dbReference type="RefSeq" id="WP_103934892.1">
    <property type="nucleotide sequence ID" value="NZ_FNVA01000008.1"/>
</dbReference>
<accession>A0A1H6BYE1</accession>
<organism evidence="1 2">
    <name type="scientific">Bryocella elongata</name>
    <dbReference type="NCBI Taxonomy" id="863522"/>
    <lineage>
        <taxon>Bacteria</taxon>
        <taxon>Pseudomonadati</taxon>
        <taxon>Acidobacteriota</taxon>
        <taxon>Terriglobia</taxon>
        <taxon>Terriglobales</taxon>
        <taxon>Acidobacteriaceae</taxon>
        <taxon>Bryocella</taxon>
    </lineage>
</organism>
<dbReference type="Proteomes" id="UP000236728">
    <property type="component" value="Unassembled WGS sequence"/>
</dbReference>
<name>A0A1H6BYE1_9BACT</name>
<gene>
    <name evidence="1" type="ORF">SAMN05421819_4038</name>
</gene>
<dbReference type="EMBL" id="FNVA01000008">
    <property type="protein sequence ID" value="SEG65455.1"/>
    <property type="molecule type" value="Genomic_DNA"/>
</dbReference>
<dbReference type="AlphaFoldDB" id="A0A1H6BYE1"/>
<dbReference type="OrthoDB" id="121220at2"/>
<evidence type="ECO:0008006" key="3">
    <source>
        <dbReference type="Google" id="ProtNLM"/>
    </source>
</evidence>
<reference evidence="1 2" key="1">
    <citation type="submission" date="2016-10" db="EMBL/GenBank/DDBJ databases">
        <authorList>
            <person name="de Groot N.N."/>
        </authorList>
    </citation>
    <scope>NUCLEOTIDE SEQUENCE [LARGE SCALE GENOMIC DNA]</scope>
    <source>
        <strain evidence="1 2">DSM 22489</strain>
    </source>
</reference>
<evidence type="ECO:0000313" key="1">
    <source>
        <dbReference type="EMBL" id="SEG65455.1"/>
    </source>
</evidence>
<protein>
    <recommendedName>
        <fullName evidence="3">Antitoxin</fullName>
    </recommendedName>
</protein>
<keyword evidence="2" id="KW-1185">Reference proteome</keyword>
<sequence length="109" mass="12099">MKAIRLHTTHPQRYNRTMATIHIPIDEAVRDLRTVLSRLTSDTSVVIERDSVPVAVLTSPTPEPRSLAECIALLESKEQAVQDETFAEDVAAGIALHRESLDSSMILHN</sequence>
<evidence type="ECO:0000313" key="2">
    <source>
        <dbReference type="Proteomes" id="UP000236728"/>
    </source>
</evidence>